<dbReference type="InterPro" id="IPR013607">
    <property type="entry name" value="Phospholipase_A2-like"/>
</dbReference>
<reference evidence="10 11" key="2">
    <citation type="journal article" date="2010" name="PLoS ONE">
        <title>Chipmunk parvovirus is distinct from members in the genus Erythrovirus of the family Parvoviridae.</title>
        <authorList>
            <person name="Chen Z."/>
            <person name="Chen A.Y."/>
            <person name="Cheng F."/>
            <person name="Qiu J."/>
        </authorList>
    </citation>
    <scope>NUCLEOTIDE SEQUENCE [LARGE SCALE GENOMIC DNA]</scope>
</reference>
<dbReference type="SUPFAM" id="SSF88645">
    <property type="entry name" value="ssDNA viruses"/>
    <property type="match status" value="1"/>
</dbReference>
<evidence type="ECO:0000259" key="7">
    <source>
        <dbReference type="Pfam" id="PF00740"/>
    </source>
</evidence>
<feature type="region of interest" description="Disordered" evidence="6">
    <location>
        <begin position="623"/>
        <end position="642"/>
    </location>
</feature>
<sequence length="829" mass="91436">MPKRKGAGEAFRVLLDELFGGILSVGGDAFDDPVSELAEHLTLSGIGDADTFKKWQEKDLRHIAQLVAEFETQYNKKELDTLVVDEVKKVANKVVPGLGETGAAVANTAKRLKTDEDPLSFGAPPLTENAPVPVAEPDVAIVSEPNRDTAAEQLERGLAEPDHGGIHLPADRYLGPGNPLENGPPVDPVDAVARIHDFRYADLEKQGINPYTTYTIADEELLKNLEHKTGGRAAIARAFFNFKKLTFPHAHLQGPLPAVKSWKTEQLGLAGMQQASAVSGAGGDHTPAALWAQGAKFSGDSVTCFMTRRCYLPFDEDPTYRAIAHSESDRSNFTKIMVNTGTHTVMGYTTPWHYVDYNNMALFFSPQEFQYLLENYEEIAPKSLTTVLSDLVVKDVSIQDQKTQVTDSGTGGVAIFADESYTYPYVLGNGQRTLPSDIPIQVYELPKYAYLTCGKRTDVGMKGGSLPTHDSDFFFLEHAMFKIYKTGDFFVSPYSFPSLRPRSLMGASQHFFMMQNPLYDYGMDVLTEIGTHGQWSSLDKWEYHGRPQNFFPGPKIPSHVAAEGDRGGKAELQKVATGTSVGDDWYSRYTFRPMPSCQAYSHADPKDPDSDIPVVSIDAVAAGQQSEKPKPPHAKESKFPYKQGRLPNDIEMAKQLQGVNDKMYLVQTLAGQNTTPAQIIPLMPGSVWNERALHYESQIWTKIPNLDKGFMTDHPALGGWGMSTPPPQIFIKMIPTPAPSVEGGGTTSTLHQYAIFNMTVKLEFTLKKRGLAGRWNPQPPVNPPSAVGHLPYVLYDNGQLTGVSSDVQSQNGYERSDELWTAKSRVRHL</sequence>
<dbReference type="Pfam" id="PF08398">
    <property type="entry name" value="Phospholip_A2_4"/>
    <property type="match status" value="1"/>
</dbReference>
<comment type="subcellular location">
    <subcellularLocation>
        <location evidence="1">Virion</location>
    </subcellularLocation>
</comment>
<evidence type="ECO:0000313" key="11">
    <source>
        <dbReference type="Proteomes" id="UP000232450"/>
    </source>
</evidence>
<organism evidence="9">
    <name type="scientific">Chipmunk parvovirus</name>
    <dbReference type="NCBI Taxonomy" id="56820"/>
    <lineage>
        <taxon>Viruses</taxon>
        <taxon>Monodnaviria</taxon>
        <taxon>Shotokuvirae</taxon>
        <taxon>Cossaviricota</taxon>
        <taxon>Quintoviricetes</taxon>
        <taxon>Piccovirales</taxon>
        <taxon>Parvoviridae</taxon>
        <taxon>Parvovirinae</taxon>
        <taxon>Erythroparvovirus</taxon>
        <taxon>Erythroparvovirus rodent1</taxon>
    </lineage>
</organism>
<dbReference type="InterPro" id="IPR016184">
    <property type="entry name" value="Capsid/spike_ssDNA_virus"/>
</dbReference>
<gene>
    <name evidence="9" type="primary">VP1</name>
</gene>
<dbReference type="Pfam" id="PF00740">
    <property type="entry name" value="VP1_2"/>
    <property type="match status" value="1"/>
</dbReference>
<keyword evidence="5" id="KW-0946">Virion</keyword>
<dbReference type="EMBL" id="U86868">
    <property type="protein sequence ID" value="AAB82734.1"/>
    <property type="molecule type" value="Genomic_DNA"/>
</dbReference>
<evidence type="ECO:0000313" key="9">
    <source>
        <dbReference type="EMBL" id="AAB82734.1"/>
    </source>
</evidence>
<dbReference type="GO" id="GO:0039615">
    <property type="term" value="C:T=1 icosahedral viral capsid"/>
    <property type="evidence" value="ECO:0007669"/>
    <property type="project" value="UniProtKB-KW"/>
</dbReference>
<feature type="region of interest" description="Disordered" evidence="6">
    <location>
        <begin position="158"/>
        <end position="185"/>
    </location>
</feature>
<keyword evidence="11" id="KW-1185">Reference proteome</keyword>
<evidence type="ECO:0000256" key="1">
    <source>
        <dbReference type="ARBA" id="ARBA00004328"/>
    </source>
</evidence>
<evidence type="ECO:0000256" key="4">
    <source>
        <dbReference type="ARBA" id="ARBA00022561"/>
    </source>
</evidence>
<accession>P87584</accession>
<dbReference type="Proteomes" id="UP000232450">
    <property type="component" value="Segment"/>
</dbReference>
<evidence type="ECO:0000259" key="8">
    <source>
        <dbReference type="Pfam" id="PF08398"/>
    </source>
</evidence>
<keyword evidence="3" id="KW-1140">T=1 icosahedral capsid protein</keyword>
<keyword evidence="4" id="KW-0167">Capsid protein</keyword>
<evidence type="ECO:0000256" key="5">
    <source>
        <dbReference type="ARBA" id="ARBA00022844"/>
    </source>
</evidence>
<dbReference type="Gene3D" id="2.170.30.10">
    <property type="entry name" value="Parvovirus coat protein VP1/VP2"/>
    <property type="match status" value="1"/>
</dbReference>
<dbReference type="GO" id="GO:0005198">
    <property type="term" value="F:structural molecule activity"/>
    <property type="evidence" value="ECO:0007669"/>
    <property type="project" value="InterPro"/>
</dbReference>
<proteinExistence type="inferred from homology"/>
<dbReference type="InterPro" id="IPR001403">
    <property type="entry name" value="Parvovirus_coat"/>
</dbReference>
<reference evidence="9" key="1">
    <citation type="journal article" date="1999" name="Virology">
        <title>A novel parvovirus isolated from Manchurian chipmunks.</title>
        <authorList>
            <person name="Yoo B.C."/>
            <person name="Lee D.H."/>
            <person name="Park S.M."/>
            <person name="Park J.W."/>
            <person name="Kim C.Y."/>
            <person name="Lee H.S."/>
            <person name="Seo J.S."/>
            <person name="Park K.J."/>
            <person name="Ryu W.S."/>
        </authorList>
    </citation>
    <scope>NUCLEOTIDE SEQUENCE</scope>
</reference>
<feature type="domain" description="Phospholipase A2-like" evidence="8">
    <location>
        <begin position="165"/>
        <end position="243"/>
    </location>
</feature>
<comment type="similarity">
    <text evidence="2">Belongs to the parvoviridae capsid protein family.</text>
</comment>
<dbReference type="InterPro" id="IPR036952">
    <property type="entry name" value="VP1/VP2"/>
</dbReference>
<name>P87584_9VIRU</name>
<evidence type="ECO:0000313" key="10">
    <source>
        <dbReference type="EMBL" id="ACT09662.1"/>
    </source>
</evidence>
<evidence type="ECO:0000256" key="3">
    <source>
        <dbReference type="ARBA" id="ARBA00022431"/>
    </source>
</evidence>
<feature type="domain" description="Coat protein VP1/VP2 Parvovirus" evidence="7">
    <location>
        <begin position="279"/>
        <end position="789"/>
    </location>
</feature>
<evidence type="ECO:0000256" key="2">
    <source>
        <dbReference type="ARBA" id="ARBA00005398"/>
    </source>
</evidence>
<evidence type="ECO:0000256" key="6">
    <source>
        <dbReference type="SAM" id="MobiDB-lite"/>
    </source>
</evidence>
<dbReference type="EMBL" id="GQ200736">
    <property type="protein sequence ID" value="ACT09662.1"/>
    <property type="molecule type" value="Genomic_DNA"/>
</dbReference>
<feature type="compositionally biased region" description="Low complexity" evidence="6">
    <location>
        <begin position="174"/>
        <end position="184"/>
    </location>
</feature>
<dbReference type="OrthoDB" id="1726at10239"/>
<protein>
    <submittedName>
        <fullName evidence="9">Capsid protein</fullName>
    </submittedName>
    <submittedName>
        <fullName evidence="10">VP1</fullName>
    </submittedName>
</protein>
<feature type="compositionally biased region" description="Basic and acidic residues" evidence="6">
    <location>
        <begin position="627"/>
        <end position="639"/>
    </location>
</feature>